<evidence type="ECO:0000313" key="1">
    <source>
        <dbReference type="EMBL" id="CAA9446543.1"/>
    </source>
</evidence>
<protein>
    <submittedName>
        <fullName evidence="1">Uncharacterized protein</fullName>
    </submittedName>
</protein>
<name>A0A6J4QP96_9ACTN</name>
<sequence length="47" mass="5435">MHDRFNTIGGSPTIDSFVFWSAVLGNTVRYCNPENHGGRGWLRRKRQ</sequence>
<proteinExistence type="predicted"/>
<gene>
    <name evidence="1" type="ORF">AVDCRST_MAG78-2930</name>
</gene>
<dbReference type="AlphaFoldDB" id="A0A6J4QP96"/>
<organism evidence="1">
    <name type="scientific">uncultured Rubrobacteraceae bacterium</name>
    <dbReference type="NCBI Taxonomy" id="349277"/>
    <lineage>
        <taxon>Bacteria</taxon>
        <taxon>Bacillati</taxon>
        <taxon>Actinomycetota</taxon>
        <taxon>Rubrobacteria</taxon>
        <taxon>Rubrobacterales</taxon>
        <taxon>Rubrobacteraceae</taxon>
        <taxon>environmental samples</taxon>
    </lineage>
</organism>
<dbReference type="EMBL" id="CADCVB010000192">
    <property type="protein sequence ID" value="CAA9446543.1"/>
    <property type="molecule type" value="Genomic_DNA"/>
</dbReference>
<reference evidence="1" key="1">
    <citation type="submission" date="2020-02" db="EMBL/GenBank/DDBJ databases">
        <authorList>
            <person name="Meier V. D."/>
        </authorList>
    </citation>
    <scope>NUCLEOTIDE SEQUENCE</scope>
    <source>
        <strain evidence="1">AVDCRST_MAG78</strain>
    </source>
</reference>
<accession>A0A6J4QP96</accession>